<evidence type="ECO:0000313" key="6">
    <source>
        <dbReference type="Proteomes" id="UP000215027"/>
    </source>
</evidence>
<dbReference type="GO" id="GO:0032259">
    <property type="term" value="P:methylation"/>
    <property type="evidence" value="ECO:0007669"/>
    <property type="project" value="UniProtKB-KW"/>
</dbReference>
<dbReference type="EC" id="2.1.1.-" evidence="5"/>
<accession>A0A161K2T3</accession>
<dbReference type="InterPro" id="IPR001537">
    <property type="entry name" value="SpoU_MeTrfase"/>
</dbReference>
<dbReference type="InterPro" id="IPR029064">
    <property type="entry name" value="Ribosomal_eL30-like_sf"/>
</dbReference>
<dbReference type="GO" id="GO:0006396">
    <property type="term" value="P:RNA processing"/>
    <property type="evidence" value="ECO:0007669"/>
    <property type="project" value="InterPro"/>
</dbReference>
<evidence type="ECO:0000259" key="4">
    <source>
        <dbReference type="SMART" id="SM00967"/>
    </source>
</evidence>
<dbReference type="GO" id="GO:0008173">
    <property type="term" value="F:RNA methyltransferase activity"/>
    <property type="evidence" value="ECO:0007669"/>
    <property type="project" value="InterPro"/>
</dbReference>
<evidence type="ECO:0000256" key="3">
    <source>
        <dbReference type="ARBA" id="ARBA00022679"/>
    </source>
</evidence>
<dbReference type="Proteomes" id="UP000215027">
    <property type="component" value="Chromosome I"/>
</dbReference>
<evidence type="ECO:0000313" key="5">
    <source>
        <dbReference type="EMBL" id="CUS02547.2"/>
    </source>
</evidence>
<dbReference type="OrthoDB" id="9794400at2"/>
<sequence length="247" mass="25676">MSDAMAEDQWLTGAVSVEAALRGGVRDVRAVYVDRARYDQAAARVERLAAGQGVPLERAPGETLDSHAAGQAHGGIIALVGPRRMAQLDELLGAPQAVNVLLDGVEDPFNFGQAVRSLYAAGIDGLIVRPRNWLSAAATVSRASAGATEFMPTAAAETADALAAARARAIPIVIAAEDGQPMYEVDLAGPLLLLVGGEKRGVARALRQSADALVSIPYGRDVDYALGTAGAAAVLAFEVLRQRRARG</sequence>
<dbReference type="InterPro" id="IPR029028">
    <property type="entry name" value="Alpha/beta_knot_MTases"/>
</dbReference>
<dbReference type="PANTHER" id="PTHR46429">
    <property type="entry name" value="23S RRNA (GUANOSINE-2'-O-)-METHYLTRANSFERASE RLMB"/>
    <property type="match status" value="1"/>
</dbReference>
<gene>
    <name evidence="5" type="ORF">CFX0092_A0669</name>
</gene>
<dbReference type="SUPFAM" id="SSF55315">
    <property type="entry name" value="L30e-like"/>
    <property type="match status" value="1"/>
</dbReference>
<dbReference type="Pfam" id="PF08032">
    <property type="entry name" value="SpoU_sub_bind"/>
    <property type="match status" value="1"/>
</dbReference>
<dbReference type="SMART" id="SM00967">
    <property type="entry name" value="SpoU_sub_bind"/>
    <property type="match status" value="1"/>
</dbReference>
<dbReference type="SUPFAM" id="SSF75217">
    <property type="entry name" value="alpha/beta knot"/>
    <property type="match status" value="1"/>
</dbReference>
<dbReference type="KEGG" id="pbf:CFX0092_A0669"/>
<dbReference type="InterPro" id="IPR029026">
    <property type="entry name" value="tRNA_m1G_MTases_N"/>
</dbReference>
<dbReference type="GO" id="GO:0003723">
    <property type="term" value="F:RNA binding"/>
    <property type="evidence" value="ECO:0007669"/>
    <property type="project" value="InterPro"/>
</dbReference>
<name>A0A161K2T3_9CHLR</name>
<proteinExistence type="inferred from homology"/>
<reference evidence="5" key="1">
    <citation type="submission" date="2016-01" db="EMBL/GenBank/DDBJ databases">
        <authorList>
            <person name="Mcilroy J.S."/>
            <person name="Karst M S."/>
            <person name="Albertsen M."/>
        </authorList>
    </citation>
    <scope>NUCLEOTIDE SEQUENCE</scope>
    <source>
        <strain evidence="5">Cfx-K</strain>
    </source>
</reference>
<dbReference type="InterPro" id="IPR004441">
    <property type="entry name" value="rRNA_MeTrfase_TrmH"/>
</dbReference>
<protein>
    <submittedName>
        <fullName evidence="5">RNA methyltransferase</fullName>
        <ecNumber evidence="5">2.1.1.-</ecNumber>
    </submittedName>
</protein>
<evidence type="ECO:0000256" key="2">
    <source>
        <dbReference type="ARBA" id="ARBA00022603"/>
    </source>
</evidence>
<dbReference type="Pfam" id="PF00588">
    <property type="entry name" value="SpoU_methylase"/>
    <property type="match status" value="1"/>
</dbReference>
<comment type="similarity">
    <text evidence="1">Belongs to the class IV-like SAM-binding methyltransferase superfamily. RNA methyltransferase TrmH family.</text>
</comment>
<keyword evidence="2 5" id="KW-0489">Methyltransferase</keyword>
<feature type="domain" description="RNA 2-O ribose methyltransferase substrate binding" evidence="4">
    <location>
        <begin position="10"/>
        <end position="86"/>
    </location>
</feature>
<dbReference type="AlphaFoldDB" id="A0A161K2T3"/>
<evidence type="ECO:0000256" key="1">
    <source>
        <dbReference type="ARBA" id="ARBA00007228"/>
    </source>
</evidence>
<dbReference type="InterPro" id="IPR013123">
    <property type="entry name" value="SpoU_subst-bd"/>
</dbReference>
<dbReference type="Gene3D" id="3.30.1330.30">
    <property type="match status" value="1"/>
</dbReference>
<dbReference type="PANTHER" id="PTHR46429:SF1">
    <property type="entry name" value="23S RRNA (GUANOSINE-2'-O-)-METHYLTRANSFERASE RLMB"/>
    <property type="match status" value="1"/>
</dbReference>
<keyword evidence="6" id="KW-1185">Reference proteome</keyword>
<dbReference type="Gene3D" id="3.40.1280.10">
    <property type="match status" value="1"/>
</dbReference>
<keyword evidence="3 5" id="KW-0808">Transferase</keyword>
<dbReference type="EMBL" id="LN890655">
    <property type="protein sequence ID" value="CUS02547.2"/>
    <property type="molecule type" value="Genomic_DNA"/>
</dbReference>
<organism evidence="5 6">
    <name type="scientific">Candidatus Promineifilum breve</name>
    <dbReference type="NCBI Taxonomy" id="1806508"/>
    <lineage>
        <taxon>Bacteria</taxon>
        <taxon>Bacillati</taxon>
        <taxon>Chloroflexota</taxon>
        <taxon>Ardenticatenia</taxon>
        <taxon>Candidatus Promineifilales</taxon>
        <taxon>Candidatus Promineifilaceae</taxon>
        <taxon>Candidatus Promineifilum</taxon>
    </lineage>
</organism>
<dbReference type="GO" id="GO:0005829">
    <property type="term" value="C:cytosol"/>
    <property type="evidence" value="ECO:0007669"/>
    <property type="project" value="TreeGrafter"/>
</dbReference>